<dbReference type="InParanoid" id="A0A0C2WSJ3"/>
<accession>A0A0C2WSJ3</accession>
<proteinExistence type="predicted"/>
<dbReference type="AlphaFoldDB" id="A0A0C2WSJ3"/>
<protein>
    <submittedName>
        <fullName evidence="1">Uncharacterized protein</fullName>
    </submittedName>
</protein>
<gene>
    <name evidence="1" type="ORF">M378DRAFT_969962</name>
</gene>
<evidence type="ECO:0000313" key="2">
    <source>
        <dbReference type="Proteomes" id="UP000054549"/>
    </source>
</evidence>
<reference evidence="1 2" key="1">
    <citation type="submission" date="2014-04" db="EMBL/GenBank/DDBJ databases">
        <title>Evolutionary Origins and Diversification of the Mycorrhizal Mutualists.</title>
        <authorList>
            <consortium name="DOE Joint Genome Institute"/>
            <consortium name="Mycorrhizal Genomics Consortium"/>
            <person name="Kohler A."/>
            <person name="Kuo A."/>
            <person name="Nagy L.G."/>
            <person name="Floudas D."/>
            <person name="Copeland A."/>
            <person name="Barry K.W."/>
            <person name="Cichocki N."/>
            <person name="Veneault-Fourrey C."/>
            <person name="LaButti K."/>
            <person name="Lindquist E.A."/>
            <person name="Lipzen A."/>
            <person name="Lundell T."/>
            <person name="Morin E."/>
            <person name="Murat C."/>
            <person name="Riley R."/>
            <person name="Ohm R."/>
            <person name="Sun H."/>
            <person name="Tunlid A."/>
            <person name="Henrissat B."/>
            <person name="Grigoriev I.V."/>
            <person name="Hibbett D.S."/>
            <person name="Martin F."/>
        </authorList>
    </citation>
    <scope>NUCLEOTIDE SEQUENCE [LARGE SCALE GENOMIC DNA]</scope>
    <source>
        <strain evidence="1 2">Koide BX008</strain>
    </source>
</reference>
<dbReference type="EMBL" id="KN818310">
    <property type="protein sequence ID" value="KIL59726.1"/>
    <property type="molecule type" value="Genomic_DNA"/>
</dbReference>
<keyword evidence="2" id="KW-1185">Reference proteome</keyword>
<organism evidence="1 2">
    <name type="scientific">Amanita muscaria (strain Koide BX008)</name>
    <dbReference type="NCBI Taxonomy" id="946122"/>
    <lineage>
        <taxon>Eukaryota</taxon>
        <taxon>Fungi</taxon>
        <taxon>Dikarya</taxon>
        <taxon>Basidiomycota</taxon>
        <taxon>Agaricomycotina</taxon>
        <taxon>Agaricomycetes</taxon>
        <taxon>Agaricomycetidae</taxon>
        <taxon>Agaricales</taxon>
        <taxon>Pluteineae</taxon>
        <taxon>Amanitaceae</taxon>
        <taxon>Amanita</taxon>
    </lineage>
</organism>
<dbReference type="HOGENOM" id="CLU_2542111_0_0_1"/>
<sequence>MVLFARINIILLRTQRNPSPIASRSPIKSPMSTTPGALCRMSRPSFSASKWSGSPIKFPSEYSRLSIEFPDQVFREQMVKLSY</sequence>
<name>A0A0C2WSJ3_AMAMK</name>
<evidence type="ECO:0000313" key="1">
    <source>
        <dbReference type="EMBL" id="KIL59726.1"/>
    </source>
</evidence>
<dbReference type="Proteomes" id="UP000054549">
    <property type="component" value="Unassembled WGS sequence"/>
</dbReference>